<dbReference type="EMBL" id="MN739692">
    <property type="protein sequence ID" value="QHT21448.1"/>
    <property type="molecule type" value="Genomic_DNA"/>
</dbReference>
<organism evidence="1">
    <name type="scientific">viral metagenome</name>
    <dbReference type="NCBI Taxonomy" id="1070528"/>
    <lineage>
        <taxon>unclassified sequences</taxon>
        <taxon>metagenomes</taxon>
        <taxon>organismal metagenomes</taxon>
    </lineage>
</organism>
<accession>A0A6C0DY91</accession>
<reference evidence="1" key="1">
    <citation type="journal article" date="2020" name="Nature">
        <title>Giant virus diversity and host interactions through global metagenomics.</title>
        <authorList>
            <person name="Schulz F."/>
            <person name="Roux S."/>
            <person name="Paez-Espino D."/>
            <person name="Jungbluth S."/>
            <person name="Walsh D.A."/>
            <person name="Denef V.J."/>
            <person name="McMahon K.D."/>
            <person name="Konstantinidis K.T."/>
            <person name="Eloe-Fadrosh E.A."/>
            <person name="Kyrpides N.C."/>
            <person name="Woyke T."/>
        </authorList>
    </citation>
    <scope>NUCLEOTIDE SEQUENCE</scope>
    <source>
        <strain evidence="1">GVMAG-M-3300023174-92</strain>
    </source>
</reference>
<dbReference type="AlphaFoldDB" id="A0A6C0DY91"/>
<evidence type="ECO:0000313" key="1">
    <source>
        <dbReference type="EMBL" id="QHT21448.1"/>
    </source>
</evidence>
<protein>
    <submittedName>
        <fullName evidence="1">Uncharacterized protein</fullName>
    </submittedName>
</protein>
<name>A0A6C0DY91_9ZZZZ</name>
<proteinExistence type="predicted"/>
<sequence length="90" mass="10728">MWRVLILYYLCLPKIRQFGADLRQHVAEITMKELYEIRNRRDLLDILTSSQISTPEKLERINNSTGILDIFQGGLLKDFDFDIEHHMYQS</sequence>